<comment type="similarity">
    <text evidence="3 7">Belongs to the peptidase S26 family.</text>
</comment>
<evidence type="ECO:0000256" key="1">
    <source>
        <dbReference type="ARBA" id="ARBA00000677"/>
    </source>
</evidence>
<comment type="subcellular location">
    <subcellularLocation>
        <location evidence="2">Cell membrane</location>
        <topology evidence="2">Single-pass type II membrane protein</topology>
    </subcellularLocation>
    <subcellularLocation>
        <location evidence="7">Membrane</location>
        <topology evidence="7">Single-pass type II membrane protein</topology>
    </subcellularLocation>
</comment>
<dbReference type="PRINTS" id="PR00727">
    <property type="entry name" value="LEADERPTASE"/>
</dbReference>
<feature type="domain" description="Peptidase S26" evidence="8">
    <location>
        <begin position="32"/>
        <end position="215"/>
    </location>
</feature>
<proteinExistence type="inferred from homology"/>
<dbReference type="EC" id="3.4.21.89" evidence="4 7"/>
<evidence type="ECO:0000313" key="9">
    <source>
        <dbReference type="EMBL" id="GAA1765385.1"/>
    </source>
</evidence>
<evidence type="ECO:0000256" key="6">
    <source>
        <dbReference type="ARBA" id="ARBA00022801"/>
    </source>
</evidence>
<keyword evidence="10" id="KW-1185">Reference proteome</keyword>
<accession>A0ABP4X181</accession>
<evidence type="ECO:0000313" key="10">
    <source>
        <dbReference type="Proteomes" id="UP001501475"/>
    </source>
</evidence>
<feature type="transmembrane region" description="Helical" evidence="7">
    <location>
        <begin position="27"/>
        <end position="47"/>
    </location>
</feature>
<protein>
    <recommendedName>
        <fullName evidence="4 7">Signal peptidase I</fullName>
        <ecNumber evidence="4 7">3.4.21.89</ecNumber>
    </recommendedName>
</protein>
<dbReference type="Proteomes" id="UP001501475">
    <property type="component" value="Unassembled WGS sequence"/>
</dbReference>
<gene>
    <name evidence="9" type="ORF">GCM10009810_25380</name>
</gene>
<dbReference type="InterPro" id="IPR019533">
    <property type="entry name" value="Peptidase_S26"/>
</dbReference>
<keyword evidence="7" id="KW-0812">Transmembrane</keyword>
<dbReference type="PANTHER" id="PTHR43390:SF1">
    <property type="entry name" value="CHLOROPLAST PROCESSING PEPTIDASE"/>
    <property type="match status" value="1"/>
</dbReference>
<dbReference type="EMBL" id="BAAAPN010000056">
    <property type="protein sequence ID" value="GAA1765385.1"/>
    <property type="molecule type" value="Genomic_DNA"/>
</dbReference>
<dbReference type="RefSeq" id="WP_344066929.1">
    <property type="nucleotide sequence ID" value="NZ_BAAAPN010000056.1"/>
</dbReference>
<keyword evidence="6 7" id="KW-0378">Hydrolase</keyword>
<evidence type="ECO:0000256" key="3">
    <source>
        <dbReference type="ARBA" id="ARBA00009370"/>
    </source>
</evidence>
<dbReference type="InterPro" id="IPR019756">
    <property type="entry name" value="Pept_S26A_signal_pept_1_Ser-AS"/>
</dbReference>
<dbReference type="PROSITE" id="PS00501">
    <property type="entry name" value="SPASE_I_1"/>
    <property type="match status" value="1"/>
</dbReference>
<organism evidence="9 10">
    <name type="scientific">Nostocoides vanveenii</name>
    <dbReference type="NCBI Taxonomy" id="330835"/>
    <lineage>
        <taxon>Bacteria</taxon>
        <taxon>Bacillati</taxon>
        <taxon>Actinomycetota</taxon>
        <taxon>Actinomycetes</taxon>
        <taxon>Micrococcales</taxon>
        <taxon>Intrasporangiaceae</taxon>
        <taxon>Nostocoides</taxon>
    </lineage>
</organism>
<dbReference type="CDD" id="cd06530">
    <property type="entry name" value="S26_SPase_I"/>
    <property type="match status" value="1"/>
</dbReference>
<dbReference type="Gene3D" id="2.10.109.10">
    <property type="entry name" value="Umud Fragment, subunit A"/>
    <property type="match status" value="1"/>
</dbReference>
<dbReference type="Pfam" id="PF10502">
    <property type="entry name" value="Peptidase_S26"/>
    <property type="match status" value="1"/>
</dbReference>
<evidence type="ECO:0000256" key="7">
    <source>
        <dbReference type="RuleBase" id="RU362042"/>
    </source>
</evidence>
<evidence type="ECO:0000256" key="2">
    <source>
        <dbReference type="ARBA" id="ARBA00004401"/>
    </source>
</evidence>
<reference evidence="10" key="1">
    <citation type="journal article" date="2019" name="Int. J. Syst. Evol. Microbiol.">
        <title>The Global Catalogue of Microorganisms (GCM) 10K type strain sequencing project: providing services to taxonomists for standard genome sequencing and annotation.</title>
        <authorList>
            <consortium name="The Broad Institute Genomics Platform"/>
            <consortium name="The Broad Institute Genome Sequencing Center for Infectious Disease"/>
            <person name="Wu L."/>
            <person name="Ma J."/>
        </authorList>
    </citation>
    <scope>NUCLEOTIDE SEQUENCE [LARGE SCALE GENOMIC DNA]</scope>
    <source>
        <strain evidence="10">JCM 15591</strain>
    </source>
</reference>
<dbReference type="InterPro" id="IPR036286">
    <property type="entry name" value="LexA/Signal_pep-like_sf"/>
</dbReference>
<dbReference type="InterPro" id="IPR019758">
    <property type="entry name" value="Pept_S26A_signal_pept_1_CS"/>
</dbReference>
<evidence type="ECO:0000259" key="8">
    <source>
        <dbReference type="Pfam" id="PF10502"/>
    </source>
</evidence>
<dbReference type="PROSITE" id="PS00761">
    <property type="entry name" value="SPASE_I_3"/>
    <property type="match status" value="1"/>
</dbReference>
<keyword evidence="7" id="KW-0472">Membrane</keyword>
<name>A0ABP4X181_9MICO</name>
<evidence type="ECO:0000256" key="5">
    <source>
        <dbReference type="ARBA" id="ARBA00022670"/>
    </source>
</evidence>
<evidence type="ECO:0000256" key="4">
    <source>
        <dbReference type="ARBA" id="ARBA00013208"/>
    </source>
</evidence>
<dbReference type="InterPro" id="IPR000223">
    <property type="entry name" value="Pept_S26A_signal_pept_1"/>
</dbReference>
<comment type="catalytic activity">
    <reaction evidence="1 7">
        <text>Cleavage of hydrophobic, N-terminal signal or leader sequences from secreted and periplasmic proteins.</text>
        <dbReference type="EC" id="3.4.21.89"/>
    </reaction>
</comment>
<keyword evidence="5 7" id="KW-0645">Protease</keyword>
<dbReference type="NCBIfam" id="TIGR02227">
    <property type="entry name" value="sigpep_I_bact"/>
    <property type="match status" value="1"/>
</dbReference>
<dbReference type="SUPFAM" id="SSF51306">
    <property type="entry name" value="LexA/Signal peptidase"/>
    <property type="match status" value="1"/>
</dbReference>
<sequence length="241" mass="25726">MTSEPEAAAPAVTRSSRRTAKSTKRQLPLWVHFLLALVLVALLRNFVAQSFYVPSGSMIPTLEVGDRVVVSKLSNDVTRGDIVVFNGTDTFAAGTLERFTGTFGKAAAAVASVFGVHLNERDYVKRVIGMPGDHVVCCDAQGKITINGTVINESYLVGGMQPSLQPFDVRVPAGRLWMMGDNRSNSADSRAHLGDPGGGMVPVTDVIGRPVFRYWPLGRMGTTGSYASDAELAKIPAAATK</sequence>
<comment type="caution">
    <text evidence="9">The sequence shown here is derived from an EMBL/GenBank/DDBJ whole genome shotgun (WGS) entry which is preliminary data.</text>
</comment>
<dbReference type="PANTHER" id="PTHR43390">
    <property type="entry name" value="SIGNAL PEPTIDASE I"/>
    <property type="match status" value="1"/>
</dbReference>
<keyword evidence="7" id="KW-1133">Transmembrane helix</keyword>